<accession>A0A4Q7YPT4</accession>
<evidence type="ECO:0000313" key="1">
    <source>
        <dbReference type="EMBL" id="RZU39792.1"/>
    </source>
</evidence>
<reference evidence="1 2" key="1">
    <citation type="submission" date="2019-02" db="EMBL/GenBank/DDBJ databases">
        <title>Genomic Encyclopedia of Archaeal and Bacterial Type Strains, Phase II (KMG-II): from individual species to whole genera.</title>
        <authorList>
            <person name="Goeker M."/>
        </authorList>
    </citation>
    <scope>NUCLEOTIDE SEQUENCE [LARGE SCALE GENOMIC DNA]</scope>
    <source>
        <strain evidence="1 2">DSM 18101</strain>
    </source>
</reference>
<proteinExistence type="predicted"/>
<dbReference type="EMBL" id="SHKW01000001">
    <property type="protein sequence ID" value="RZU39792.1"/>
    <property type="molecule type" value="Genomic_DNA"/>
</dbReference>
<keyword evidence="2" id="KW-1185">Reference proteome</keyword>
<dbReference type="RefSeq" id="WP_165419932.1">
    <property type="nucleotide sequence ID" value="NZ_SHKW01000001.1"/>
</dbReference>
<protein>
    <submittedName>
        <fullName evidence="1">Uncharacterized protein</fullName>
    </submittedName>
</protein>
<sequence>MVEIDTLQIRERFYFNFRLFWMKSRAILSVSMWICARLMPGSGLQESSTFSPEGVAEGSEDVVVGSAEKDLQLCSRDEFGVTLGVGFGIDDGVVGADNDVDGDLDGSQACLGEGEANGGSHSKDGLHAGGTVPVVLVAQGALNDGIGVLDLIEAVDPLPEGRGKIAVDVFGVSLAVGGGDACGVDAGAELGVGEYLVDEREDVAGGAPIRG</sequence>
<gene>
    <name evidence="1" type="ORF">BDD14_1187</name>
</gene>
<evidence type="ECO:0000313" key="2">
    <source>
        <dbReference type="Proteomes" id="UP000292958"/>
    </source>
</evidence>
<name>A0A4Q7YPT4_9BACT</name>
<comment type="caution">
    <text evidence="1">The sequence shown here is derived from an EMBL/GenBank/DDBJ whole genome shotgun (WGS) entry which is preliminary data.</text>
</comment>
<organism evidence="1 2">
    <name type="scientific">Edaphobacter modestus</name>
    <dbReference type="NCBI Taxonomy" id="388466"/>
    <lineage>
        <taxon>Bacteria</taxon>
        <taxon>Pseudomonadati</taxon>
        <taxon>Acidobacteriota</taxon>
        <taxon>Terriglobia</taxon>
        <taxon>Terriglobales</taxon>
        <taxon>Acidobacteriaceae</taxon>
        <taxon>Edaphobacter</taxon>
    </lineage>
</organism>
<dbReference type="AlphaFoldDB" id="A0A4Q7YPT4"/>
<dbReference type="Proteomes" id="UP000292958">
    <property type="component" value="Unassembled WGS sequence"/>
</dbReference>